<dbReference type="Proteomes" id="UP000663833">
    <property type="component" value="Unassembled WGS sequence"/>
</dbReference>
<comment type="similarity">
    <text evidence="1">Belongs to the learning-associated protein family.</text>
</comment>
<name>A0A817T2Y4_9BILA</name>
<evidence type="ECO:0000313" key="6">
    <source>
        <dbReference type="EMBL" id="CAF3325938.1"/>
    </source>
</evidence>
<feature type="region of interest" description="Disordered" evidence="2">
    <location>
        <begin position="95"/>
        <end position="123"/>
    </location>
</feature>
<evidence type="ECO:0000313" key="5">
    <source>
        <dbReference type="EMBL" id="CAF3306841.1"/>
    </source>
</evidence>
<dbReference type="EMBL" id="CAJNXB010000042">
    <property type="protein sequence ID" value="CAF2998954.1"/>
    <property type="molecule type" value="Genomic_DNA"/>
</dbReference>
<dbReference type="EMBL" id="CAJNYU010004398">
    <property type="protein sequence ID" value="CAF3749814.1"/>
    <property type="molecule type" value="Genomic_DNA"/>
</dbReference>
<evidence type="ECO:0000313" key="4">
    <source>
        <dbReference type="EMBL" id="CAF3255817.1"/>
    </source>
</evidence>
<organism evidence="5 8">
    <name type="scientific">Rotaria socialis</name>
    <dbReference type="NCBI Taxonomy" id="392032"/>
    <lineage>
        <taxon>Eukaryota</taxon>
        <taxon>Metazoa</taxon>
        <taxon>Spiralia</taxon>
        <taxon>Gnathifera</taxon>
        <taxon>Rotifera</taxon>
        <taxon>Eurotatoria</taxon>
        <taxon>Bdelloidea</taxon>
        <taxon>Philodinida</taxon>
        <taxon>Philodinidae</taxon>
        <taxon>Rotaria</taxon>
    </lineage>
</organism>
<gene>
    <name evidence="7" type="ORF">FME351_LOCUS30767</name>
    <name evidence="5" type="ORF">GRG538_LOCUS1120</name>
    <name evidence="6" type="ORF">KIK155_LOCUS1010</name>
    <name evidence="4" type="ORF">LUA448_LOCUS5104</name>
    <name evidence="3" type="ORF">TIS948_LOCUS1360</name>
</gene>
<evidence type="ECO:0000256" key="2">
    <source>
        <dbReference type="SAM" id="MobiDB-lite"/>
    </source>
</evidence>
<dbReference type="OrthoDB" id="6257894at2759"/>
<dbReference type="EMBL" id="CAJNYV010000028">
    <property type="protein sequence ID" value="CAF3325938.1"/>
    <property type="molecule type" value="Genomic_DNA"/>
</dbReference>
<dbReference type="AlphaFoldDB" id="A0A817T2Y4"/>
<dbReference type="EMBL" id="CAJNYT010000028">
    <property type="protein sequence ID" value="CAF3306841.1"/>
    <property type="molecule type" value="Genomic_DNA"/>
</dbReference>
<evidence type="ECO:0000313" key="3">
    <source>
        <dbReference type="EMBL" id="CAF2998954.1"/>
    </source>
</evidence>
<dbReference type="Proteomes" id="UP000663865">
    <property type="component" value="Unassembled WGS sequence"/>
</dbReference>
<protein>
    <recommendedName>
        <fullName evidence="9">Protein LLP homolog</fullName>
    </recommendedName>
</protein>
<sequence>MAKSKRSKHMRAMRKLLRDKLSKKDEAKRLASMKKDTFIPAKNDSLDDDKEMQISTNTTTEYNVRTLKNKDGQFPSWLSGRQRKRLQAKQAVVKRIAKNKKSKTPGKKQKKKITLNTSDAMLT</sequence>
<proteinExistence type="inferred from homology"/>
<reference evidence="5" key="1">
    <citation type="submission" date="2021-02" db="EMBL/GenBank/DDBJ databases">
        <authorList>
            <person name="Nowell W R."/>
        </authorList>
    </citation>
    <scope>NUCLEOTIDE SEQUENCE</scope>
</reference>
<comment type="caution">
    <text evidence="5">The sequence shown here is derived from an EMBL/GenBank/DDBJ whole genome shotgun (WGS) entry which is preliminary data.</text>
</comment>
<evidence type="ECO:0000256" key="1">
    <source>
        <dbReference type="ARBA" id="ARBA00034118"/>
    </source>
</evidence>
<feature type="compositionally biased region" description="Polar residues" evidence="2">
    <location>
        <begin position="114"/>
        <end position="123"/>
    </location>
</feature>
<evidence type="ECO:0000313" key="8">
    <source>
        <dbReference type="Proteomes" id="UP000663872"/>
    </source>
</evidence>
<accession>A0A817T2Y4</accession>
<feature type="compositionally biased region" description="Basic residues" evidence="2">
    <location>
        <begin position="95"/>
        <end position="113"/>
    </location>
</feature>
<evidence type="ECO:0000313" key="7">
    <source>
        <dbReference type="EMBL" id="CAF3749814.1"/>
    </source>
</evidence>
<dbReference type="EMBL" id="CAJNYD010000407">
    <property type="protein sequence ID" value="CAF3255817.1"/>
    <property type="molecule type" value="Genomic_DNA"/>
</dbReference>
<dbReference type="Proteomes" id="UP000663869">
    <property type="component" value="Unassembled WGS sequence"/>
</dbReference>
<dbReference type="Proteomes" id="UP000663872">
    <property type="component" value="Unassembled WGS sequence"/>
</dbReference>
<dbReference type="Proteomes" id="UP000663825">
    <property type="component" value="Unassembled WGS sequence"/>
</dbReference>
<evidence type="ECO:0008006" key="9">
    <source>
        <dbReference type="Google" id="ProtNLM"/>
    </source>
</evidence>
<dbReference type="Pfam" id="PF10169">
    <property type="entry name" value="LLPH"/>
    <property type="match status" value="1"/>
</dbReference>
<dbReference type="InterPro" id="IPR018784">
    <property type="entry name" value="LLPH-like"/>
</dbReference>